<evidence type="ECO:0000313" key="3">
    <source>
        <dbReference type="Proteomes" id="UP001197974"/>
    </source>
</evidence>
<protein>
    <submittedName>
        <fullName evidence="2">Uncharacterized protein</fullName>
    </submittedName>
</protein>
<organism evidence="2 3">
    <name type="scientific">Bacillus carboniphilus</name>
    <dbReference type="NCBI Taxonomy" id="86663"/>
    <lineage>
        <taxon>Bacteria</taxon>
        <taxon>Bacillati</taxon>
        <taxon>Bacillota</taxon>
        <taxon>Bacilli</taxon>
        <taxon>Bacillales</taxon>
        <taxon>Bacillaceae</taxon>
        <taxon>Bacillus</taxon>
    </lineage>
</organism>
<evidence type="ECO:0000256" key="1">
    <source>
        <dbReference type="SAM" id="Phobius"/>
    </source>
</evidence>
<keyword evidence="1" id="KW-0472">Membrane</keyword>
<feature type="transmembrane region" description="Helical" evidence="1">
    <location>
        <begin position="6"/>
        <end position="30"/>
    </location>
</feature>
<keyword evidence="1" id="KW-0812">Transmembrane</keyword>
<keyword evidence="1" id="KW-1133">Transmembrane helix</keyword>
<evidence type="ECO:0000313" key="2">
    <source>
        <dbReference type="EMBL" id="WLR41937.1"/>
    </source>
</evidence>
<accession>A0ABY9JRH4</accession>
<keyword evidence="3" id="KW-1185">Reference proteome</keyword>
<dbReference type="EMBL" id="CP129013">
    <property type="protein sequence ID" value="WLR41937.1"/>
    <property type="molecule type" value="Genomic_DNA"/>
</dbReference>
<dbReference type="RefSeq" id="WP_226541966.1">
    <property type="nucleotide sequence ID" value="NZ_CP129013.1"/>
</dbReference>
<reference evidence="2 3" key="1">
    <citation type="submission" date="2023-06" db="EMBL/GenBank/DDBJ databases">
        <title>Five Gram-positive bacteria isolated from mangrove sediments in Shenzhen, Guangdong, China.</title>
        <authorList>
            <person name="Yu S."/>
            <person name="Zheng W."/>
            <person name="Huang Y."/>
        </authorList>
    </citation>
    <scope>NUCLEOTIDE SEQUENCE [LARGE SCALE GENOMIC DNA]</scope>
    <source>
        <strain evidence="2 3">SaN35-3</strain>
    </source>
</reference>
<name>A0ABY9JRH4_9BACI</name>
<gene>
    <name evidence="2" type="ORF">LC087_14110</name>
</gene>
<sequence length="47" mass="5269">MEVFAIIGFSFSISAITFGLIAFTTAFTNAKKVKELEIRINDLENEK</sequence>
<proteinExistence type="predicted"/>
<dbReference type="Proteomes" id="UP001197974">
    <property type="component" value="Chromosome"/>
</dbReference>